<dbReference type="Pfam" id="PF00330">
    <property type="entry name" value="Aconitase"/>
    <property type="match status" value="1"/>
</dbReference>
<evidence type="ECO:0000256" key="1">
    <source>
        <dbReference type="ARBA" id="ARBA00022723"/>
    </source>
</evidence>
<organism evidence="6 7">
    <name type="scientific">Salinimicrobium catena</name>
    <dbReference type="NCBI Taxonomy" id="390640"/>
    <lineage>
        <taxon>Bacteria</taxon>
        <taxon>Pseudomonadati</taxon>
        <taxon>Bacteroidota</taxon>
        <taxon>Flavobacteriia</taxon>
        <taxon>Flavobacteriales</taxon>
        <taxon>Flavobacteriaceae</taxon>
        <taxon>Salinimicrobium</taxon>
    </lineage>
</organism>
<dbReference type="GO" id="GO:0003994">
    <property type="term" value="F:aconitate hydratase activity"/>
    <property type="evidence" value="ECO:0007669"/>
    <property type="project" value="TreeGrafter"/>
</dbReference>
<dbReference type="Pfam" id="PF00694">
    <property type="entry name" value="Aconitase_C"/>
    <property type="match status" value="1"/>
</dbReference>
<gene>
    <name evidence="6" type="ORF">SAMN04488034_102392</name>
</gene>
<evidence type="ECO:0000256" key="2">
    <source>
        <dbReference type="ARBA" id="ARBA00023004"/>
    </source>
</evidence>
<keyword evidence="1" id="KW-0479">Metal-binding</keyword>
<dbReference type="Gene3D" id="3.20.19.10">
    <property type="entry name" value="Aconitase, domain 4"/>
    <property type="match status" value="1"/>
</dbReference>
<protein>
    <submittedName>
        <fullName evidence="6">Aconitase</fullName>
    </submittedName>
</protein>
<evidence type="ECO:0000256" key="3">
    <source>
        <dbReference type="ARBA" id="ARBA00023014"/>
    </source>
</evidence>
<reference evidence="6 7" key="1">
    <citation type="submission" date="2016-10" db="EMBL/GenBank/DDBJ databases">
        <authorList>
            <person name="de Groot N.N."/>
        </authorList>
    </citation>
    <scope>NUCLEOTIDE SEQUENCE [LARGE SCALE GENOMIC DNA]</scope>
    <source>
        <strain evidence="6 7">DSM 23553</strain>
    </source>
</reference>
<dbReference type="GO" id="GO:0051539">
    <property type="term" value="F:4 iron, 4 sulfur cluster binding"/>
    <property type="evidence" value="ECO:0007669"/>
    <property type="project" value="TreeGrafter"/>
</dbReference>
<dbReference type="Gene3D" id="3.30.499.10">
    <property type="entry name" value="Aconitase, domain 3"/>
    <property type="match status" value="2"/>
</dbReference>
<keyword evidence="3" id="KW-0411">Iron-sulfur</keyword>
<evidence type="ECO:0000313" key="6">
    <source>
        <dbReference type="EMBL" id="SEE79688.1"/>
    </source>
</evidence>
<dbReference type="STRING" id="390640.SAMN04488034_102392"/>
<dbReference type="EMBL" id="FNUG01000002">
    <property type="protein sequence ID" value="SEE79688.1"/>
    <property type="molecule type" value="Genomic_DNA"/>
</dbReference>
<evidence type="ECO:0000313" key="7">
    <source>
        <dbReference type="Proteomes" id="UP000199448"/>
    </source>
</evidence>
<dbReference type="GO" id="GO:0046872">
    <property type="term" value="F:metal ion binding"/>
    <property type="evidence" value="ECO:0007669"/>
    <property type="project" value="UniProtKB-KW"/>
</dbReference>
<dbReference type="InterPro" id="IPR036008">
    <property type="entry name" value="Aconitase_4Fe-4S_dom"/>
</dbReference>
<keyword evidence="7" id="KW-1185">Reference proteome</keyword>
<dbReference type="InterPro" id="IPR006250">
    <property type="entry name" value="Aconitase_put"/>
</dbReference>
<dbReference type="InterPro" id="IPR050926">
    <property type="entry name" value="Aconitase/IPM_isomerase"/>
</dbReference>
<dbReference type="InterPro" id="IPR000573">
    <property type="entry name" value="AconitaseA/IPMdHydase_ssu_swvl"/>
</dbReference>
<feature type="domain" description="Aconitase A/isopropylmalate dehydratase small subunit swivel" evidence="5">
    <location>
        <begin position="514"/>
        <end position="583"/>
    </location>
</feature>
<feature type="domain" description="Aconitase/3-isopropylmalate dehydratase large subunit alpha/beta/alpha" evidence="4">
    <location>
        <begin position="10"/>
        <end position="408"/>
    </location>
</feature>
<accession>A0A1H5LTZ0</accession>
<proteinExistence type="predicted"/>
<dbReference type="PANTHER" id="PTHR43160:SF3">
    <property type="entry name" value="ACONITATE HYDRATASE, MITOCHONDRIAL"/>
    <property type="match status" value="1"/>
</dbReference>
<dbReference type="GO" id="GO:0006099">
    <property type="term" value="P:tricarboxylic acid cycle"/>
    <property type="evidence" value="ECO:0007669"/>
    <property type="project" value="TreeGrafter"/>
</dbReference>
<dbReference type="GO" id="GO:0005829">
    <property type="term" value="C:cytosol"/>
    <property type="evidence" value="ECO:0007669"/>
    <property type="project" value="TreeGrafter"/>
</dbReference>
<sequence length="678" mass="74366">MSKLNVTQKLIKDHLLEGEMTPGKEIGIKIDQALLQDATGTLVQLELEAMGLDKAKTEVAVQYVDHNLLQTDFKNADDHAFLLSASQRFGIWYSRPGNGVSHPVHMERFGKPGKTMVGSDSHTPAAGSLGMLAIGTGGLDVAAAIAGQPYFVKMPQVMGVKLTGKMPDWVSAKDVILEMLRRYDVKGGVGKVIEYYGPGLKELSAMDRHVIANMGAELGATTTVFPSDEITKKFLKSQGREEDWTELLADEGCSYDLEDEIVLDDLIPLIALPTSPGNVVPVSEVAGKKIGQVVIGSSANPGIRDFWTAGAIVAGKATREEVSFDINPTSRQMIQNLIANKGFENLIAAGARFHQSGCMGCIGMGQAPASDSISLRTMPRNFPSRSGTEDDQVHLCSPETAAASALTGEITDPRDLEKLYDMKYPKYEYPEKEIINTMMLVKPPEDGSHVELQKGPNIKSLPYIDPLHDCYDVPVLLKMGDNISTDEILRAGAEVLPFRSNLPEISKFSYSVIDHSFYDRAQQAKIDFGGHIVVAKDNYAQGSSREHAALAPKFLGQVAVIANSYARIAWQNLVNFGILPLEFIDLADYDKIEQGDLVSFKNLQEDVRNRNNIKVLIEKEETGAEPIEIETKHSMSDRQIQVLLKGGIINEFKEQLKNKDVHAVKENTVTGNERKQVK</sequence>
<dbReference type="NCBIfam" id="TIGR01342">
    <property type="entry name" value="acon_putative"/>
    <property type="match status" value="1"/>
</dbReference>
<dbReference type="Proteomes" id="UP000199448">
    <property type="component" value="Unassembled WGS sequence"/>
</dbReference>
<dbReference type="AlphaFoldDB" id="A0A1H5LTZ0"/>
<name>A0A1H5LTZ0_9FLAO</name>
<dbReference type="PANTHER" id="PTHR43160">
    <property type="entry name" value="ACONITATE HYDRATASE B"/>
    <property type="match status" value="1"/>
</dbReference>
<dbReference type="InterPro" id="IPR001030">
    <property type="entry name" value="Acoase/IPM_deHydtase_lsu_aba"/>
</dbReference>
<dbReference type="PRINTS" id="PR00415">
    <property type="entry name" value="ACONITASE"/>
</dbReference>
<dbReference type="InterPro" id="IPR015931">
    <property type="entry name" value="Acnase/IPM_dHydase_lsu_aba_1/3"/>
</dbReference>
<evidence type="ECO:0000259" key="5">
    <source>
        <dbReference type="Pfam" id="PF00694"/>
    </source>
</evidence>
<evidence type="ECO:0000259" key="4">
    <source>
        <dbReference type="Pfam" id="PF00330"/>
    </source>
</evidence>
<keyword evidence="2" id="KW-0408">Iron</keyword>
<dbReference type="InterPro" id="IPR015928">
    <property type="entry name" value="Aconitase/3IPM_dehydase_swvl"/>
</dbReference>
<dbReference type="SUPFAM" id="SSF53732">
    <property type="entry name" value="Aconitase iron-sulfur domain"/>
    <property type="match status" value="1"/>
</dbReference>
<dbReference type="NCBIfam" id="NF005558">
    <property type="entry name" value="PRK07229.1"/>
    <property type="match status" value="1"/>
</dbReference>
<dbReference type="OrthoDB" id="9764318at2"/>
<dbReference type="RefSeq" id="WP_093112712.1">
    <property type="nucleotide sequence ID" value="NZ_FNGG01000002.1"/>
</dbReference>
<dbReference type="SUPFAM" id="SSF52016">
    <property type="entry name" value="LeuD/IlvD-like"/>
    <property type="match status" value="1"/>
</dbReference>